<evidence type="ECO:0000313" key="3">
    <source>
        <dbReference type="EMBL" id="KAK7856103.1"/>
    </source>
</evidence>
<gene>
    <name evidence="3" type="primary">GLR3.6_1</name>
    <name evidence="3" type="ORF">CFP56_025011</name>
</gene>
<comment type="caution">
    <text evidence="3">The sequence shown here is derived from an EMBL/GenBank/DDBJ whole genome shotgun (WGS) entry which is preliminary data.</text>
</comment>
<accession>A0AAW0LYK1</accession>
<dbReference type="InterPro" id="IPR015683">
    <property type="entry name" value="Ionotropic_Glu_rcpt"/>
</dbReference>
<dbReference type="AlphaFoldDB" id="A0AAW0LYK1"/>
<keyword evidence="4" id="KW-1185">Reference proteome</keyword>
<feature type="transmembrane region" description="Helical" evidence="2">
    <location>
        <begin position="80"/>
        <end position="100"/>
    </location>
</feature>
<dbReference type="SUPFAM" id="SSF53850">
    <property type="entry name" value="Periplasmic binding protein-like II"/>
    <property type="match status" value="1"/>
</dbReference>
<evidence type="ECO:0000313" key="4">
    <source>
        <dbReference type="Proteomes" id="UP000237347"/>
    </source>
</evidence>
<evidence type="ECO:0000256" key="1">
    <source>
        <dbReference type="SAM" id="MobiDB-lite"/>
    </source>
</evidence>
<evidence type="ECO:0000256" key="2">
    <source>
        <dbReference type="SAM" id="Phobius"/>
    </source>
</evidence>
<protein>
    <submittedName>
        <fullName evidence="3">Glutamate receptor 3.6</fullName>
    </submittedName>
</protein>
<reference evidence="3 4" key="1">
    <citation type="journal article" date="2018" name="Sci. Data">
        <title>The draft genome sequence of cork oak.</title>
        <authorList>
            <person name="Ramos A.M."/>
            <person name="Usie A."/>
            <person name="Barbosa P."/>
            <person name="Barros P.M."/>
            <person name="Capote T."/>
            <person name="Chaves I."/>
            <person name="Simoes F."/>
            <person name="Abreu I."/>
            <person name="Carrasquinho I."/>
            <person name="Faro C."/>
            <person name="Guimaraes J.B."/>
            <person name="Mendonca D."/>
            <person name="Nobrega F."/>
            <person name="Rodrigues L."/>
            <person name="Saibo N.J.M."/>
            <person name="Varela M.C."/>
            <person name="Egas C."/>
            <person name="Matos J."/>
            <person name="Miguel C.M."/>
            <person name="Oliveira M.M."/>
            <person name="Ricardo C.P."/>
            <person name="Goncalves S."/>
        </authorList>
    </citation>
    <scope>NUCLEOTIDE SEQUENCE [LARGE SCALE GENOMIC DNA]</scope>
    <source>
        <strain evidence="4">cv. HL8</strain>
    </source>
</reference>
<dbReference type="Gramene" id="rna-CFP56_54566-2">
    <property type="protein sequence ID" value="cds-POE64246.1"/>
    <property type="gene ID" value="gene-CFP56_54566"/>
</dbReference>
<feature type="region of interest" description="Disordered" evidence="1">
    <location>
        <begin position="125"/>
        <end position="173"/>
    </location>
</feature>
<keyword evidence="2" id="KW-0472">Membrane</keyword>
<feature type="compositionally biased region" description="Basic and acidic residues" evidence="1">
    <location>
        <begin position="125"/>
        <end position="138"/>
    </location>
</feature>
<proteinExistence type="predicted"/>
<dbReference type="Proteomes" id="UP000237347">
    <property type="component" value="Unassembled WGS sequence"/>
</dbReference>
<dbReference type="FunFam" id="3.40.190.10:FF:000039">
    <property type="entry name" value="Glutamate receptor"/>
    <property type="match status" value="1"/>
</dbReference>
<name>A0AAW0LYK1_QUESU</name>
<dbReference type="Gene3D" id="3.40.190.10">
    <property type="entry name" value="Periplasmic binding protein-like II"/>
    <property type="match status" value="2"/>
</dbReference>
<dbReference type="EMBL" id="PKMF04000039">
    <property type="protein sequence ID" value="KAK7856103.1"/>
    <property type="molecule type" value="Genomic_DNA"/>
</dbReference>
<organism evidence="3 4">
    <name type="scientific">Quercus suber</name>
    <name type="common">Cork oak</name>
    <dbReference type="NCBI Taxonomy" id="58331"/>
    <lineage>
        <taxon>Eukaryota</taxon>
        <taxon>Viridiplantae</taxon>
        <taxon>Streptophyta</taxon>
        <taxon>Embryophyta</taxon>
        <taxon>Tracheophyta</taxon>
        <taxon>Spermatophyta</taxon>
        <taxon>Magnoliopsida</taxon>
        <taxon>eudicotyledons</taxon>
        <taxon>Gunneridae</taxon>
        <taxon>Pentapetalae</taxon>
        <taxon>rosids</taxon>
        <taxon>fabids</taxon>
        <taxon>Fagales</taxon>
        <taxon>Fagaceae</taxon>
        <taxon>Quercus</taxon>
    </lineage>
</organism>
<keyword evidence="3" id="KW-0675">Receptor</keyword>
<dbReference type="PANTHER" id="PTHR18966">
    <property type="entry name" value="IONOTROPIC GLUTAMATE RECEPTOR"/>
    <property type="match status" value="1"/>
</dbReference>
<keyword evidence="2" id="KW-0812">Transmembrane</keyword>
<keyword evidence="2" id="KW-1133">Transmembrane helix</keyword>
<sequence>MELFLSARCEFGIVGQEFTKMGWGFAFPRDSPLAIDMSTTILKLSENEDLQRIHNKWLTRSACNSEGAKQDVDRHHLKSFWGLFLLCGSVCFLALLLYLIKMVHQYTKHSDGSAKKSFLSFVKDKEEDADKMQEECKSGAKRRLSEGVSIGRVHEDETSDGSNNRGVYAGYEA</sequence>